<name>A0AAV5GNQ9_9BASI</name>
<dbReference type="GO" id="GO:0000172">
    <property type="term" value="C:ribonuclease MRP complex"/>
    <property type="evidence" value="ECO:0007669"/>
    <property type="project" value="TreeGrafter"/>
</dbReference>
<dbReference type="SUPFAM" id="SSF160350">
    <property type="entry name" value="Rnp2-like"/>
    <property type="match status" value="1"/>
</dbReference>
<dbReference type="Gene3D" id="3.30.70.3250">
    <property type="entry name" value="Ribonuclease P, Pop5 subunit"/>
    <property type="match status" value="1"/>
</dbReference>
<reference evidence="4 5" key="1">
    <citation type="submission" date="2021-12" db="EMBL/GenBank/DDBJ databases">
        <title>High titer production of polyol ester of fatty acids by Rhodotorula paludigena BS15 towards product separation-free biomass refinery.</title>
        <authorList>
            <person name="Mano J."/>
            <person name="Ono H."/>
            <person name="Tanaka T."/>
            <person name="Naito K."/>
            <person name="Sushida H."/>
            <person name="Ike M."/>
            <person name="Tokuyasu K."/>
            <person name="Kitaoka M."/>
        </authorList>
    </citation>
    <scope>NUCLEOTIDE SEQUENCE [LARGE SCALE GENOMIC DNA]</scope>
    <source>
        <strain evidence="4 5">BS15</strain>
    </source>
</reference>
<feature type="chain" id="PRO_5043966379" evidence="3">
    <location>
        <begin position="26"/>
        <end position="200"/>
    </location>
</feature>
<dbReference type="EMBL" id="BQKY01000016">
    <property type="protein sequence ID" value="GJN94205.1"/>
    <property type="molecule type" value="Genomic_DNA"/>
</dbReference>
<keyword evidence="2" id="KW-0819">tRNA processing</keyword>
<dbReference type="AlphaFoldDB" id="A0AAV5GNQ9"/>
<evidence type="ECO:0000313" key="5">
    <source>
        <dbReference type="Proteomes" id="UP001342314"/>
    </source>
</evidence>
<keyword evidence="5" id="KW-1185">Reference proteome</keyword>
<dbReference type="GO" id="GO:0033204">
    <property type="term" value="F:ribonuclease P RNA binding"/>
    <property type="evidence" value="ECO:0007669"/>
    <property type="project" value="TreeGrafter"/>
</dbReference>
<evidence type="ECO:0000256" key="3">
    <source>
        <dbReference type="SAM" id="SignalP"/>
    </source>
</evidence>
<dbReference type="Proteomes" id="UP001342314">
    <property type="component" value="Unassembled WGS sequence"/>
</dbReference>
<dbReference type="GO" id="GO:0005730">
    <property type="term" value="C:nucleolus"/>
    <property type="evidence" value="ECO:0007669"/>
    <property type="project" value="TreeGrafter"/>
</dbReference>
<dbReference type="PANTHER" id="PTHR15441">
    <property type="entry name" value="RIBONUCLEASE P PROTEIN SUBUNIT P14"/>
    <property type="match status" value="1"/>
</dbReference>
<dbReference type="InterPro" id="IPR002759">
    <property type="entry name" value="Pop5/Rpp14/Rnp2-like"/>
</dbReference>
<dbReference type="GO" id="GO:0001682">
    <property type="term" value="P:tRNA 5'-leader removal"/>
    <property type="evidence" value="ECO:0007669"/>
    <property type="project" value="InterPro"/>
</dbReference>
<accession>A0AAV5GNQ9</accession>
<organism evidence="4 5">
    <name type="scientific">Rhodotorula paludigena</name>
    <dbReference type="NCBI Taxonomy" id="86838"/>
    <lineage>
        <taxon>Eukaryota</taxon>
        <taxon>Fungi</taxon>
        <taxon>Dikarya</taxon>
        <taxon>Basidiomycota</taxon>
        <taxon>Pucciniomycotina</taxon>
        <taxon>Microbotryomycetes</taxon>
        <taxon>Sporidiobolales</taxon>
        <taxon>Sporidiobolaceae</taxon>
        <taxon>Rhodotorula</taxon>
    </lineage>
</organism>
<dbReference type="GO" id="GO:0030681">
    <property type="term" value="C:multimeric ribonuclease P complex"/>
    <property type="evidence" value="ECO:0007669"/>
    <property type="project" value="TreeGrafter"/>
</dbReference>
<dbReference type="PANTHER" id="PTHR15441:SF2">
    <property type="entry name" value="RIBONUCLEASE P_MRP PROTEIN SUBUNIT POP5"/>
    <property type="match status" value="1"/>
</dbReference>
<protein>
    <submittedName>
        <fullName evidence="4">Uncharacterized protein</fullName>
    </submittedName>
</protein>
<comment type="caution">
    <text evidence="4">The sequence shown here is derived from an EMBL/GenBank/DDBJ whole genome shotgun (WGS) entry which is preliminary data.</text>
</comment>
<evidence type="ECO:0000256" key="2">
    <source>
        <dbReference type="ARBA" id="ARBA00022694"/>
    </source>
</evidence>
<evidence type="ECO:0000313" key="4">
    <source>
        <dbReference type="EMBL" id="GJN94205.1"/>
    </source>
</evidence>
<dbReference type="InterPro" id="IPR038085">
    <property type="entry name" value="Rnp2-like_sf"/>
</dbReference>
<feature type="signal peptide" evidence="3">
    <location>
        <begin position="1"/>
        <end position="25"/>
    </location>
</feature>
<dbReference type="Pfam" id="PF01900">
    <property type="entry name" value="RNase_P_Rpp14"/>
    <property type="match status" value="1"/>
</dbReference>
<gene>
    <name evidence="4" type="ORF">Rhopal_007279-T1</name>
</gene>
<comment type="similarity">
    <text evidence="1">Belongs to the eukaryotic/archaeal RNase P protein component 2 family.</text>
</comment>
<proteinExistence type="inferred from homology"/>
<evidence type="ECO:0000256" key="1">
    <source>
        <dbReference type="ARBA" id="ARBA00010800"/>
    </source>
</evidence>
<keyword evidence="3" id="KW-0732">Signal</keyword>
<sequence length="200" mass="21468">MVRFKHRYLLVHLVFPATLDSPLSASAPSASNDPTLPPAQPPAPPLSESALISLLRDSLSVNFGDVGAGEVGGTFSIKYLSPATSTLIVRVSREHHRTLWAALTLLRKVGGQECIARVVHVSGTIRKTQHAAIRHDRAQILLSTSRARGFARARRPREGRSAAAAAKAADEKAKAALDEVDSETERLLKESEARIGAIEA</sequence>